<dbReference type="Gene3D" id="2.40.50.100">
    <property type="match status" value="1"/>
</dbReference>
<evidence type="ECO:0000259" key="4">
    <source>
        <dbReference type="Pfam" id="PF25954"/>
    </source>
</evidence>
<proteinExistence type="inferred from homology"/>
<dbReference type="PANTHER" id="PTHR30469:SF38">
    <property type="entry name" value="HLYD FAMILY SECRETION PROTEIN"/>
    <property type="match status" value="1"/>
</dbReference>
<dbReference type="Proteomes" id="UP001254608">
    <property type="component" value="Unassembled WGS sequence"/>
</dbReference>
<gene>
    <name evidence="5" type="ORF">RM530_03355</name>
</gene>
<comment type="similarity">
    <text evidence="1">Belongs to the membrane fusion protein (MFP) (TC 8.A.1) family.</text>
</comment>
<evidence type="ECO:0000256" key="2">
    <source>
        <dbReference type="SAM" id="MobiDB-lite"/>
    </source>
</evidence>
<evidence type="ECO:0000259" key="3">
    <source>
        <dbReference type="Pfam" id="PF25917"/>
    </source>
</evidence>
<dbReference type="Pfam" id="PF25917">
    <property type="entry name" value="BSH_RND"/>
    <property type="match status" value="1"/>
</dbReference>
<evidence type="ECO:0000313" key="5">
    <source>
        <dbReference type="EMBL" id="MDT0496402.1"/>
    </source>
</evidence>
<dbReference type="RefSeq" id="WP_311363792.1">
    <property type="nucleotide sequence ID" value="NZ_JAVRIC010000003.1"/>
</dbReference>
<dbReference type="Gene3D" id="1.10.287.470">
    <property type="entry name" value="Helix hairpin bin"/>
    <property type="match status" value="1"/>
</dbReference>
<comment type="caution">
    <text evidence="5">The sequence shown here is derived from an EMBL/GenBank/DDBJ whole genome shotgun (WGS) entry which is preliminary data.</text>
</comment>
<accession>A0ABU2WEW2</accession>
<evidence type="ECO:0000256" key="1">
    <source>
        <dbReference type="ARBA" id="ARBA00009477"/>
    </source>
</evidence>
<dbReference type="InterPro" id="IPR058625">
    <property type="entry name" value="MdtA-like_BSH"/>
</dbReference>
<dbReference type="Gene3D" id="2.40.30.170">
    <property type="match status" value="1"/>
</dbReference>
<sequence>MHAPPVAEVQARTVTVAPRPVPLLYSVTGTVVSDERVEIGSRVAAYVRSLDVREGQRVAPNDLVATLDSKDVDAALRVAEADRARARAALHDATRDLEVSQNLFARAAVAEVQVRKARLLWEAASEALAAAEAAVDRAGAERQYVRIVSPVAGVVVARHRREGDLASPGMPLVTVESDTALLFETYVSEQRIQTISAGDAVKLQIDALGRVLEGRVLRVVPSGNPATRGFRVKISVPEGAGLLPGMFGRAQFTVGEQSAIVVPTPAMVDLGGLRGVFVVDEQDLAHFRWLRTEHAVPGGVMAPAGLEAGERIVLDPPAGLREGDRIVPPAAPPAAAAKA</sequence>
<dbReference type="InterPro" id="IPR006143">
    <property type="entry name" value="RND_pump_MFP"/>
</dbReference>
<evidence type="ECO:0000313" key="6">
    <source>
        <dbReference type="Proteomes" id="UP001254608"/>
    </source>
</evidence>
<dbReference type="EMBL" id="JAVRIC010000003">
    <property type="protein sequence ID" value="MDT0496402.1"/>
    <property type="molecule type" value="Genomic_DNA"/>
</dbReference>
<dbReference type="Pfam" id="PF25954">
    <property type="entry name" value="Beta-barrel_RND_2"/>
    <property type="match status" value="1"/>
</dbReference>
<keyword evidence="6" id="KW-1185">Reference proteome</keyword>
<dbReference type="SUPFAM" id="SSF111369">
    <property type="entry name" value="HlyD-like secretion proteins"/>
    <property type="match status" value="1"/>
</dbReference>
<feature type="domain" description="Multidrug resistance protein MdtA-like barrel-sandwich hybrid" evidence="3">
    <location>
        <begin position="36"/>
        <end position="171"/>
    </location>
</feature>
<dbReference type="Gene3D" id="2.40.420.20">
    <property type="match status" value="1"/>
</dbReference>
<feature type="region of interest" description="Disordered" evidence="2">
    <location>
        <begin position="319"/>
        <end position="339"/>
    </location>
</feature>
<protein>
    <submittedName>
        <fullName evidence="5">Efflux RND transporter periplasmic adaptor subunit</fullName>
    </submittedName>
</protein>
<reference evidence="5 6" key="1">
    <citation type="submission" date="2023-09" db="EMBL/GenBank/DDBJ databases">
        <authorList>
            <person name="Rey-Velasco X."/>
        </authorList>
    </citation>
    <scope>NUCLEOTIDE SEQUENCE [LARGE SCALE GENOMIC DNA]</scope>
    <source>
        <strain evidence="5 6">W345</strain>
    </source>
</reference>
<dbReference type="InterPro" id="IPR058792">
    <property type="entry name" value="Beta-barrel_RND_2"/>
</dbReference>
<feature type="domain" description="CusB-like beta-barrel" evidence="4">
    <location>
        <begin position="186"/>
        <end position="253"/>
    </location>
</feature>
<dbReference type="PANTHER" id="PTHR30469">
    <property type="entry name" value="MULTIDRUG RESISTANCE PROTEIN MDTA"/>
    <property type="match status" value="1"/>
</dbReference>
<dbReference type="NCBIfam" id="TIGR01730">
    <property type="entry name" value="RND_mfp"/>
    <property type="match status" value="1"/>
</dbReference>
<name>A0ABU2WEW2_9GAMM</name>
<organism evidence="5 6">
    <name type="scientific">Banduia mediterranea</name>
    <dbReference type="NCBI Taxonomy" id="3075609"/>
    <lineage>
        <taxon>Bacteria</taxon>
        <taxon>Pseudomonadati</taxon>
        <taxon>Pseudomonadota</taxon>
        <taxon>Gammaproteobacteria</taxon>
        <taxon>Nevskiales</taxon>
        <taxon>Algiphilaceae</taxon>
        <taxon>Banduia</taxon>
    </lineage>
</organism>